<proteinExistence type="predicted"/>
<feature type="region of interest" description="Disordered" evidence="2">
    <location>
        <begin position="157"/>
        <end position="176"/>
    </location>
</feature>
<reference evidence="3 4" key="1">
    <citation type="submission" date="2023-10" db="EMBL/GenBank/DDBJ databases">
        <title>Comparative genomics analysis reveals potential genetic determinants of host preference in Cryptosporidium xiaoi.</title>
        <authorList>
            <person name="Xiao L."/>
            <person name="Li J."/>
        </authorList>
    </citation>
    <scope>NUCLEOTIDE SEQUENCE [LARGE SCALE GENOMIC DNA]</scope>
    <source>
        <strain evidence="3 4">52996</strain>
    </source>
</reference>
<evidence type="ECO:0000313" key="3">
    <source>
        <dbReference type="EMBL" id="KAK6591204.1"/>
    </source>
</evidence>
<dbReference type="AlphaFoldDB" id="A0AAV9Y3A4"/>
<keyword evidence="4" id="KW-1185">Reference proteome</keyword>
<dbReference type="EMBL" id="JAWDEY010000001">
    <property type="protein sequence ID" value="KAK6591204.1"/>
    <property type="molecule type" value="Genomic_DNA"/>
</dbReference>
<keyword evidence="1" id="KW-0175">Coiled coil</keyword>
<name>A0AAV9Y3A4_9CRYT</name>
<comment type="caution">
    <text evidence="3">The sequence shown here is derived from an EMBL/GenBank/DDBJ whole genome shotgun (WGS) entry which is preliminary data.</text>
</comment>
<sequence length="663" mass="75986">MSQIFESLGDKFENENKNVINQVDIHNKNVSLRNKSLPEKLEKYLSNEKERELESLYEENRQLLLEIAKLRKTNQMLVKDVSKKNEIIDNLDSNLVEAEEKLENIKKKNMNMYNEILNRERQNNNVRNNNEKVENNSSEYFMKASNIGRYNTVDIKKSSSSKIDNRPKSTSSNISGNNINIEDSKWFQNIILKTVKESKEYDNLKYEVEKLQKEVYSMQSDLNKNNRNINNDLILQNSKSEKNLNGDLDNINTIFDSKNSINNTSSSVNTNSLAQELKEINSPNIDLNLNISSSSKVGFNNKNADKETMPPRSVHLLMGKTFSSYNNIDKKINQYKSSKMNDLKNFGGISVDLDNENSRLKNNFNNNFSNSTNIVNDHDYQFNNSTSNPYVSNVNFMNQRLVMNSSNTLYDGQKQPQITTNNNNSIKYTRFHNSNTSSTSVFNKRNSNYNDNNNSFPGNDYFRYQLNYVNNNRSLPFPGYIPSSSKVLNNIGLYNQYYGQDYIQNISSSGNSNGNNNLPFRIKVTQKFRRTRNTSVPPKYILNNGVEDEVMFDCNDNDCNNNNNNNVQNNIPQGYICFKTSITSPINHESEYISPSSPYSFSSFGSGICPCDKATNYCTIKENNSNSGNYIARNAGYKSRYISSNNSTSKNQFKGSMGLLKLK</sequence>
<accession>A0AAV9Y3A4</accession>
<protein>
    <submittedName>
        <fullName evidence="3">Uncharacterized protein</fullName>
    </submittedName>
</protein>
<feature type="coiled-coil region" evidence="1">
    <location>
        <begin position="46"/>
        <end position="136"/>
    </location>
</feature>
<organism evidence="3 4">
    <name type="scientific">Cryptosporidium xiaoi</name>
    <dbReference type="NCBI Taxonomy" id="659607"/>
    <lineage>
        <taxon>Eukaryota</taxon>
        <taxon>Sar</taxon>
        <taxon>Alveolata</taxon>
        <taxon>Apicomplexa</taxon>
        <taxon>Conoidasida</taxon>
        <taxon>Coccidia</taxon>
        <taxon>Eucoccidiorida</taxon>
        <taxon>Eimeriorina</taxon>
        <taxon>Cryptosporidiidae</taxon>
        <taxon>Cryptosporidium</taxon>
    </lineage>
</organism>
<evidence type="ECO:0000256" key="2">
    <source>
        <dbReference type="SAM" id="MobiDB-lite"/>
    </source>
</evidence>
<gene>
    <name evidence="3" type="ORF">RS030_101633</name>
</gene>
<feature type="coiled-coil region" evidence="1">
    <location>
        <begin position="194"/>
        <end position="228"/>
    </location>
</feature>
<evidence type="ECO:0000256" key="1">
    <source>
        <dbReference type="SAM" id="Coils"/>
    </source>
</evidence>
<dbReference type="Proteomes" id="UP001311799">
    <property type="component" value="Unassembled WGS sequence"/>
</dbReference>
<evidence type="ECO:0000313" key="4">
    <source>
        <dbReference type="Proteomes" id="UP001311799"/>
    </source>
</evidence>